<keyword evidence="6" id="KW-0472">Membrane</keyword>
<evidence type="ECO:0000256" key="5">
    <source>
        <dbReference type="ARBA" id="ARBA00022967"/>
    </source>
</evidence>
<dbReference type="AlphaFoldDB" id="A0A5S9IT48"/>
<evidence type="ECO:0000256" key="2">
    <source>
        <dbReference type="ARBA" id="ARBA00022475"/>
    </source>
</evidence>
<dbReference type="GO" id="GO:0015408">
    <property type="term" value="F:ABC-type ferric iron transporter activity"/>
    <property type="evidence" value="ECO:0007669"/>
    <property type="project" value="InterPro"/>
</dbReference>
<evidence type="ECO:0000256" key="6">
    <source>
        <dbReference type="ARBA" id="ARBA00023136"/>
    </source>
</evidence>
<keyword evidence="4 8" id="KW-0067">ATP-binding</keyword>
<dbReference type="Gene3D" id="2.40.50.100">
    <property type="match status" value="1"/>
</dbReference>
<dbReference type="SUPFAM" id="SSF52540">
    <property type="entry name" value="P-loop containing nucleoside triphosphate hydrolases"/>
    <property type="match status" value="1"/>
</dbReference>
<dbReference type="Pfam" id="PF08402">
    <property type="entry name" value="TOBE_2"/>
    <property type="match status" value="1"/>
</dbReference>
<dbReference type="Proteomes" id="UP000326354">
    <property type="component" value="Chromosome"/>
</dbReference>
<keyword evidence="1" id="KW-0813">Transport</keyword>
<sequence length="336" mass="37696">MSLELKNISKTFASKKVLNNISLSVSEGEILMLLGPSAAGKTTLLHIIAGLQNVDCGSVIFQSKDMAHVPVHQRNIGLLFQESTLLPHLTVEENLRFVCRAKKYSPQKQNAEIVKVIKDLRLENLRYRYPQNLSGGEVQRAALGRVLIRKPSLMLLDEPFAHLDVKTQYALRSKVKQICRDLKIPVVYVTHNQQEALAMGDKLAILLSGQLQQLDTPHNVYNFPKTLEVASFLGDPPMNIINAQVENSLLKIDNQQTAIPTNLTNGQITLAIRAQHITLEHQGVLGIVDDIEFHGLGFLFYVRTQAQRLMVFCHEKIAEKGDEVFMNFAVDKVIIF</sequence>
<dbReference type="InterPro" id="IPR008995">
    <property type="entry name" value="Mo/tungstate-bd_C_term_dom"/>
</dbReference>
<evidence type="ECO:0000313" key="8">
    <source>
        <dbReference type="EMBL" id="BBM87673.1"/>
    </source>
</evidence>
<accession>A0A5S9IT48</accession>
<feature type="domain" description="ABC transporter" evidence="7">
    <location>
        <begin position="3"/>
        <end position="233"/>
    </location>
</feature>
<dbReference type="InterPro" id="IPR012340">
    <property type="entry name" value="NA-bd_OB-fold"/>
</dbReference>
<dbReference type="GO" id="GO:0015697">
    <property type="term" value="P:quaternary ammonium group transport"/>
    <property type="evidence" value="ECO:0007669"/>
    <property type="project" value="UniProtKB-ARBA"/>
</dbReference>
<evidence type="ECO:0000313" key="9">
    <source>
        <dbReference type="Proteomes" id="UP000326354"/>
    </source>
</evidence>
<reference evidence="8 9" key="1">
    <citation type="submission" date="2019-08" db="EMBL/GenBank/DDBJ databases">
        <title>Complete genome sequence of Candidatus Uab amorphum.</title>
        <authorList>
            <person name="Shiratori T."/>
            <person name="Suzuki S."/>
            <person name="Kakizawa Y."/>
            <person name="Ishida K."/>
        </authorList>
    </citation>
    <scope>NUCLEOTIDE SEQUENCE [LARGE SCALE GENOMIC DNA]</scope>
    <source>
        <strain evidence="8 9">SRT547</strain>
    </source>
</reference>
<dbReference type="InterPro" id="IPR015853">
    <property type="entry name" value="ABC_transpr_FbpC"/>
</dbReference>
<evidence type="ECO:0000256" key="3">
    <source>
        <dbReference type="ARBA" id="ARBA00022741"/>
    </source>
</evidence>
<dbReference type="GO" id="GO:0005524">
    <property type="term" value="F:ATP binding"/>
    <property type="evidence" value="ECO:0007669"/>
    <property type="project" value="UniProtKB-KW"/>
</dbReference>
<dbReference type="PANTHER" id="PTHR43875">
    <property type="entry name" value="MALTODEXTRIN IMPORT ATP-BINDING PROTEIN MSMX"/>
    <property type="match status" value="1"/>
</dbReference>
<dbReference type="CDD" id="cd03259">
    <property type="entry name" value="ABC_Carb_Solutes_like"/>
    <property type="match status" value="1"/>
</dbReference>
<dbReference type="Pfam" id="PF00005">
    <property type="entry name" value="ABC_tran"/>
    <property type="match status" value="1"/>
</dbReference>
<dbReference type="PROSITE" id="PS50893">
    <property type="entry name" value="ABC_TRANSPORTER_2"/>
    <property type="match status" value="1"/>
</dbReference>
<dbReference type="Gene3D" id="3.40.50.300">
    <property type="entry name" value="P-loop containing nucleotide triphosphate hydrolases"/>
    <property type="match status" value="1"/>
</dbReference>
<dbReference type="Gene3D" id="2.40.50.140">
    <property type="entry name" value="Nucleic acid-binding proteins"/>
    <property type="match status" value="1"/>
</dbReference>
<dbReference type="OrthoDB" id="9790614at2"/>
<keyword evidence="2" id="KW-1003">Cell membrane</keyword>
<dbReference type="InterPro" id="IPR013611">
    <property type="entry name" value="Transp-assoc_OB_typ2"/>
</dbReference>
<dbReference type="RefSeq" id="WP_151971679.1">
    <property type="nucleotide sequence ID" value="NZ_AP019860.1"/>
</dbReference>
<proteinExistence type="predicted"/>
<dbReference type="SMART" id="SM00382">
    <property type="entry name" value="AAA"/>
    <property type="match status" value="1"/>
</dbReference>
<keyword evidence="5" id="KW-1278">Translocase</keyword>
<dbReference type="GO" id="GO:0016887">
    <property type="term" value="F:ATP hydrolysis activity"/>
    <property type="evidence" value="ECO:0007669"/>
    <property type="project" value="InterPro"/>
</dbReference>
<evidence type="ECO:0000259" key="7">
    <source>
        <dbReference type="PROSITE" id="PS50893"/>
    </source>
</evidence>
<dbReference type="InterPro" id="IPR003439">
    <property type="entry name" value="ABC_transporter-like_ATP-bd"/>
</dbReference>
<dbReference type="InterPro" id="IPR027417">
    <property type="entry name" value="P-loop_NTPase"/>
</dbReference>
<evidence type="ECO:0000256" key="1">
    <source>
        <dbReference type="ARBA" id="ARBA00022448"/>
    </source>
</evidence>
<protein>
    <submittedName>
        <fullName evidence="8">Sugar ABC transporter ATP-binding protein</fullName>
    </submittedName>
</protein>
<keyword evidence="3" id="KW-0547">Nucleotide-binding</keyword>
<dbReference type="GO" id="GO:0055052">
    <property type="term" value="C:ATP-binding cassette (ABC) transporter complex, substrate-binding subunit-containing"/>
    <property type="evidence" value="ECO:0007669"/>
    <property type="project" value="TreeGrafter"/>
</dbReference>
<keyword evidence="9" id="KW-1185">Reference proteome</keyword>
<dbReference type="PANTHER" id="PTHR43875:SF15">
    <property type="entry name" value="TREHALOSE IMPORT ATP-BINDING PROTEIN SUGC"/>
    <property type="match status" value="1"/>
</dbReference>
<dbReference type="InterPro" id="IPR003593">
    <property type="entry name" value="AAA+_ATPase"/>
</dbReference>
<gene>
    <name evidence="8" type="ORF">UABAM_06085</name>
</gene>
<dbReference type="SUPFAM" id="SSF50331">
    <property type="entry name" value="MOP-like"/>
    <property type="match status" value="1"/>
</dbReference>
<dbReference type="InterPro" id="IPR047641">
    <property type="entry name" value="ABC_transpr_MalK/UgpC-like"/>
</dbReference>
<dbReference type="FunFam" id="3.40.50.300:FF:000425">
    <property type="entry name" value="Probable ABC transporter, ATP-binding subunit"/>
    <property type="match status" value="1"/>
</dbReference>
<organism evidence="8 9">
    <name type="scientific">Uabimicrobium amorphum</name>
    <dbReference type="NCBI Taxonomy" id="2596890"/>
    <lineage>
        <taxon>Bacteria</taxon>
        <taxon>Pseudomonadati</taxon>
        <taxon>Planctomycetota</taxon>
        <taxon>Candidatus Uabimicrobiia</taxon>
        <taxon>Candidatus Uabimicrobiales</taxon>
        <taxon>Candidatus Uabimicrobiaceae</taxon>
        <taxon>Candidatus Uabimicrobium</taxon>
    </lineage>
</organism>
<evidence type="ECO:0000256" key="4">
    <source>
        <dbReference type="ARBA" id="ARBA00022840"/>
    </source>
</evidence>
<dbReference type="EMBL" id="AP019860">
    <property type="protein sequence ID" value="BBM87673.1"/>
    <property type="molecule type" value="Genomic_DNA"/>
</dbReference>
<name>A0A5S9IT48_UABAM</name>
<dbReference type="KEGG" id="uam:UABAM_06085"/>